<sequence length="273" mass="31874">MIVRIKQIVLSLLILASFSSVAQIDDVKTVSDFTFSIKSIDQFIDRFNYDEKDPFRIAYEKAMGAEMPDGRSKALLSLFDLEMIERANEEYLTNVQSFIKEANQEEQAVFLSFYDSHWYASLEMDISFDGKSYRMQAVMANHSFKGNRSAWTIKAIKCEALGWDYVTSKPNILLPPNSEGTDFINFRHLIKPNSAEFNNRRKSAEMEEFFEYVAKGRLSFSYIKDIKYYFFQIPGYVMVLDEFRRERSNSGWLISNLLAVTSEEKSKMEQRMF</sequence>
<keyword evidence="3" id="KW-1185">Reference proteome</keyword>
<dbReference type="RefSeq" id="WP_201921853.1">
    <property type="nucleotide sequence ID" value="NZ_JAERQG010000003.1"/>
</dbReference>
<dbReference type="EMBL" id="JAERQG010000003">
    <property type="protein sequence ID" value="MBL0766056.1"/>
    <property type="molecule type" value="Genomic_DNA"/>
</dbReference>
<evidence type="ECO:0000313" key="2">
    <source>
        <dbReference type="EMBL" id="MBL0766056.1"/>
    </source>
</evidence>
<feature type="signal peptide" evidence="1">
    <location>
        <begin position="1"/>
        <end position="22"/>
    </location>
</feature>
<protein>
    <submittedName>
        <fullName evidence="2">Uncharacterized protein</fullName>
    </submittedName>
</protein>
<dbReference type="AlphaFoldDB" id="A0A937DKB1"/>
<evidence type="ECO:0000256" key="1">
    <source>
        <dbReference type="SAM" id="SignalP"/>
    </source>
</evidence>
<name>A0A937DKB1_9BACT</name>
<feature type="chain" id="PRO_5037681176" evidence="1">
    <location>
        <begin position="23"/>
        <end position="273"/>
    </location>
</feature>
<gene>
    <name evidence="2" type="ORF">JKP34_12390</name>
</gene>
<proteinExistence type="predicted"/>
<accession>A0A937DKB1</accession>
<evidence type="ECO:0000313" key="3">
    <source>
        <dbReference type="Proteomes" id="UP000642920"/>
    </source>
</evidence>
<reference evidence="2" key="1">
    <citation type="submission" date="2021-01" db="EMBL/GenBank/DDBJ databases">
        <title>Marivirga sp. nov., isolated from intertidal surface sediments.</title>
        <authorList>
            <person name="Zhang M."/>
        </authorList>
    </citation>
    <scope>NUCLEOTIDE SEQUENCE</scope>
    <source>
        <strain evidence="2">SM1354</strain>
    </source>
</reference>
<comment type="caution">
    <text evidence="2">The sequence shown here is derived from an EMBL/GenBank/DDBJ whole genome shotgun (WGS) entry which is preliminary data.</text>
</comment>
<keyword evidence="1" id="KW-0732">Signal</keyword>
<dbReference type="Proteomes" id="UP000642920">
    <property type="component" value="Unassembled WGS sequence"/>
</dbReference>
<organism evidence="2 3">
    <name type="scientific">Marivirga atlantica</name>
    <dbReference type="NCBI Taxonomy" id="1548457"/>
    <lineage>
        <taxon>Bacteria</taxon>
        <taxon>Pseudomonadati</taxon>
        <taxon>Bacteroidota</taxon>
        <taxon>Cytophagia</taxon>
        <taxon>Cytophagales</taxon>
        <taxon>Marivirgaceae</taxon>
        <taxon>Marivirga</taxon>
    </lineage>
</organism>